<keyword evidence="2" id="KW-0812">Transmembrane</keyword>
<dbReference type="EMBL" id="JEMG01000001">
    <property type="protein sequence ID" value="EYC52799.1"/>
    <property type="molecule type" value="Genomic_DNA"/>
</dbReference>
<comment type="caution">
    <text evidence="3">The sequence shown here is derived from an EMBL/GenBank/DDBJ whole genome shotgun (WGS) entry which is preliminary data.</text>
</comment>
<name>A0A016XL16_9BURK</name>
<organism evidence="3 4">
    <name type="scientific">Hylemonella gracilis str. Niagara R</name>
    <dbReference type="NCBI Taxonomy" id="1458275"/>
    <lineage>
        <taxon>Bacteria</taxon>
        <taxon>Pseudomonadati</taxon>
        <taxon>Pseudomonadota</taxon>
        <taxon>Betaproteobacteria</taxon>
        <taxon>Burkholderiales</taxon>
        <taxon>Comamonadaceae</taxon>
        <taxon>Hylemonella</taxon>
    </lineage>
</organism>
<evidence type="ECO:0000256" key="2">
    <source>
        <dbReference type="SAM" id="Phobius"/>
    </source>
</evidence>
<keyword evidence="2" id="KW-0472">Membrane</keyword>
<dbReference type="Proteomes" id="UP000023268">
    <property type="component" value="Unassembled WGS sequence"/>
</dbReference>
<feature type="transmembrane region" description="Helical" evidence="2">
    <location>
        <begin position="46"/>
        <end position="65"/>
    </location>
</feature>
<feature type="transmembrane region" description="Helical" evidence="2">
    <location>
        <begin position="144"/>
        <end position="168"/>
    </location>
</feature>
<evidence type="ECO:0000256" key="1">
    <source>
        <dbReference type="SAM" id="MobiDB-lite"/>
    </source>
</evidence>
<protein>
    <submittedName>
        <fullName evidence="3">Uncharacterized protein</fullName>
    </submittedName>
</protein>
<keyword evidence="2" id="KW-1133">Transmembrane helix</keyword>
<proteinExistence type="predicted"/>
<accession>A0A016XL16</accession>
<feature type="transmembrane region" description="Helical" evidence="2">
    <location>
        <begin position="20"/>
        <end position="39"/>
    </location>
</feature>
<feature type="region of interest" description="Disordered" evidence="1">
    <location>
        <begin position="1"/>
        <end position="20"/>
    </location>
</feature>
<gene>
    <name evidence="3" type="ORF">AZ34_04505</name>
</gene>
<evidence type="ECO:0000313" key="4">
    <source>
        <dbReference type="Proteomes" id="UP000023268"/>
    </source>
</evidence>
<feature type="transmembrane region" description="Helical" evidence="2">
    <location>
        <begin position="105"/>
        <end position="132"/>
    </location>
</feature>
<evidence type="ECO:0000313" key="3">
    <source>
        <dbReference type="EMBL" id="EYC52799.1"/>
    </source>
</evidence>
<sequence>MRGKPSLADETDTTGAEDTGVGALAGTDGVSFCVLAGFARDRAGGAVFAAAFFTGADGVVGRLATDGAGARDTAFEAVLAGVLAIVLLGADFALTGFLTAGLAAALAVGLAGTLATGAALPVLMVLMVLAVADDLAALTTVDAVFLTVGLAAAFTAAFGDALVLPVVFAPVAPRFGDAAAPALTRAGLAGDLALEGDDVVIDLAGLAFT</sequence>
<reference evidence="3 4" key="1">
    <citation type="submission" date="2014-02" db="EMBL/GenBank/DDBJ databases">
        <title>Draft Genome of Hylemonella gracilis isolated from the Niagara River.</title>
        <authorList>
            <person name="Pawlowski D.R."/>
            <person name="Koudelka G.B."/>
        </authorList>
    </citation>
    <scope>NUCLEOTIDE SEQUENCE [LARGE SCALE GENOMIC DNA]</scope>
    <source>
        <strain evidence="3 4">Niagara R</strain>
    </source>
</reference>
<feature type="transmembrane region" description="Helical" evidence="2">
    <location>
        <begin position="77"/>
        <end position="98"/>
    </location>
</feature>
<dbReference type="AlphaFoldDB" id="A0A016XL16"/>